<accession>A0A917X0C9</accession>
<organism evidence="1 2">
    <name type="scientific">Dactylosporangium sucinum</name>
    <dbReference type="NCBI Taxonomy" id="1424081"/>
    <lineage>
        <taxon>Bacteria</taxon>
        <taxon>Bacillati</taxon>
        <taxon>Actinomycetota</taxon>
        <taxon>Actinomycetes</taxon>
        <taxon>Micromonosporales</taxon>
        <taxon>Micromonosporaceae</taxon>
        <taxon>Dactylosporangium</taxon>
    </lineage>
</organism>
<dbReference type="EMBL" id="BMPI01000029">
    <property type="protein sequence ID" value="GGM46734.1"/>
    <property type="molecule type" value="Genomic_DNA"/>
</dbReference>
<evidence type="ECO:0000313" key="2">
    <source>
        <dbReference type="Proteomes" id="UP000642070"/>
    </source>
</evidence>
<reference evidence="1" key="2">
    <citation type="submission" date="2020-09" db="EMBL/GenBank/DDBJ databases">
        <authorList>
            <person name="Sun Q."/>
            <person name="Ohkuma M."/>
        </authorList>
    </citation>
    <scope>NUCLEOTIDE SEQUENCE</scope>
    <source>
        <strain evidence="1">JCM 19831</strain>
    </source>
</reference>
<keyword evidence="2" id="KW-1185">Reference proteome</keyword>
<evidence type="ECO:0000313" key="1">
    <source>
        <dbReference type="EMBL" id="GGM46734.1"/>
    </source>
</evidence>
<reference evidence="1" key="1">
    <citation type="journal article" date="2014" name="Int. J. Syst. Evol. Microbiol.">
        <title>Complete genome sequence of Corynebacterium casei LMG S-19264T (=DSM 44701T), isolated from a smear-ripened cheese.</title>
        <authorList>
            <consortium name="US DOE Joint Genome Institute (JGI-PGF)"/>
            <person name="Walter F."/>
            <person name="Albersmeier A."/>
            <person name="Kalinowski J."/>
            <person name="Ruckert C."/>
        </authorList>
    </citation>
    <scope>NUCLEOTIDE SEQUENCE</scope>
    <source>
        <strain evidence="1">JCM 19831</strain>
    </source>
</reference>
<protein>
    <submittedName>
        <fullName evidence="1">Uncharacterized protein</fullName>
    </submittedName>
</protein>
<dbReference type="Proteomes" id="UP000642070">
    <property type="component" value="Unassembled WGS sequence"/>
</dbReference>
<proteinExistence type="predicted"/>
<sequence length="144" mass="15375">MDLAWLAQVGMTGAAALVQAVATDGWQLARDGFARLLGRGDPGREGLAGQRLDALAAEVEQAPADQRDEVRRRLLPAWQTRLTDLVEEDPALAEALVALRDEVLERLPAAQQQWVQHITASAPGATAQGVMFGNIINHPGPPTA</sequence>
<dbReference type="AlphaFoldDB" id="A0A917X0C9"/>
<name>A0A917X0C9_9ACTN</name>
<comment type="caution">
    <text evidence="1">The sequence shown here is derived from an EMBL/GenBank/DDBJ whole genome shotgun (WGS) entry which is preliminary data.</text>
</comment>
<gene>
    <name evidence="1" type="ORF">GCM10007977_055560</name>
</gene>
<dbReference type="RefSeq" id="WP_190252893.1">
    <property type="nucleotide sequence ID" value="NZ_BMPI01000029.1"/>
</dbReference>